<name>A0A4R4D7P0_9PROT</name>
<reference evidence="2 3" key="1">
    <citation type="submission" date="2019-03" db="EMBL/GenBank/DDBJ databases">
        <title>Paracraurococcus aquatilis NE82 genome sequence.</title>
        <authorList>
            <person name="Zhao Y."/>
            <person name="Du Z."/>
        </authorList>
    </citation>
    <scope>NUCLEOTIDE SEQUENCE [LARGE SCALE GENOMIC DNA]</scope>
    <source>
        <strain evidence="2 3">NE82</strain>
    </source>
</reference>
<gene>
    <name evidence="2" type="ORF">EXY23_20070</name>
</gene>
<protein>
    <submittedName>
        <fullName evidence="2">Uma2 family endonuclease</fullName>
    </submittedName>
</protein>
<dbReference type="CDD" id="cd06260">
    <property type="entry name" value="DUF820-like"/>
    <property type="match status" value="1"/>
</dbReference>
<keyword evidence="2" id="KW-0255">Endonuclease</keyword>
<keyword evidence="2" id="KW-0378">Hydrolase</keyword>
<dbReference type="Gene3D" id="3.90.1570.10">
    <property type="entry name" value="tt1808, chain A"/>
    <property type="match status" value="1"/>
</dbReference>
<sequence>MSVAVRPAPMTIAEFLAWEETQELRWEFGGFAPQAMTGGTVARDTIQANLVAVLNARLRGTPCRARGSNLKIEVAGSIRYPDAFVTCTPLDPRATVGREPVVVFEVLSSSTARTDRVEKMREYWDTPSIRRYVLIEQDAVSATSHAREAGRWTGRVLWAGDVIALPEIGIEIPLEDLYEGLDPEALRAPA</sequence>
<organism evidence="2 3">
    <name type="scientific">Roseicella aquatilis</name>
    <dbReference type="NCBI Taxonomy" id="2527868"/>
    <lineage>
        <taxon>Bacteria</taxon>
        <taxon>Pseudomonadati</taxon>
        <taxon>Pseudomonadota</taxon>
        <taxon>Alphaproteobacteria</taxon>
        <taxon>Acetobacterales</taxon>
        <taxon>Roseomonadaceae</taxon>
        <taxon>Roseicella</taxon>
    </lineage>
</organism>
<proteinExistence type="predicted"/>
<dbReference type="PANTHER" id="PTHR36558:SF1">
    <property type="entry name" value="RESTRICTION ENDONUCLEASE DOMAIN-CONTAINING PROTEIN-RELATED"/>
    <property type="match status" value="1"/>
</dbReference>
<keyword evidence="3" id="KW-1185">Reference proteome</keyword>
<dbReference type="OrthoDB" id="7262039at2"/>
<dbReference type="RefSeq" id="WP_132293701.1">
    <property type="nucleotide sequence ID" value="NZ_SKBM01000023.1"/>
</dbReference>
<dbReference type="Proteomes" id="UP000295023">
    <property type="component" value="Unassembled WGS sequence"/>
</dbReference>
<dbReference type="Pfam" id="PF05685">
    <property type="entry name" value="Uma2"/>
    <property type="match status" value="1"/>
</dbReference>
<evidence type="ECO:0000259" key="1">
    <source>
        <dbReference type="Pfam" id="PF05685"/>
    </source>
</evidence>
<dbReference type="InterPro" id="IPR011335">
    <property type="entry name" value="Restrct_endonuc-II-like"/>
</dbReference>
<evidence type="ECO:0000313" key="2">
    <source>
        <dbReference type="EMBL" id="TCZ56281.1"/>
    </source>
</evidence>
<dbReference type="SUPFAM" id="SSF52980">
    <property type="entry name" value="Restriction endonuclease-like"/>
    <property type="match status" value="1"/>
</dbReference>
<dbReference type="PANTHER" id="PTHR36558">
    <property type="entry name" value="GLR1098 PROTEIN"/>
    <property type="match status" value="1"/>
</dbReference>
<dbReference type="EMBL" id="SKBM01000023">
    <property type="protein sequence ID" value="TCZ56281.1"/>
    <property type="molecule type" value="Genomic_DNA"/>
</dbReference>
<feature type="domain" description="Putative restriction endonuclease" evidence="1">
    <location>
        <begin position="13"/>
        <end position="165"/>
    </location>
</feature>
<evidence type="ECO:0000313" key="3">
    <source>
        <dbReference type="Proteomes" id="UP000295023"/>
    </source>
</evidence>
<dbReference type="InterPro" id="IPR012296">
    <property type="entry name" value="Nuclease_put_TT1808"/>
</dbReference>
<dbReference type="GO" id="GO:0004519">
    <property type="term" value="F:endonuclease activity"/>
    <property type="evidence" value="ECO:0007669"/>
    <property type="project" value="UniProtKB-KW"/>
</dbReference>
<comment type="caution">
    <text evidence="2">The sequence shown here is derived from an EMBL/GenBank/DDBJ whole genome shotgun (WGS) entry which is preliminary data.</text>
</comment>
<dbReference type="AlphaFoldDB" id="A0A4R4D7P0"/>
<accession>A0A4R4D7P0</accession>
<dbReference type="InterPro" id="IPR008538">
    <property type="entry name" value="Uma2"/>
</dbReference>
<keyword evidence="2" id="KW-0540">Nuclease</keyword>